<protein>
    <submittedName>
        <fullName evidence="4">Uncharacterized protein LOC108984922 isoform X1</fullName>
    </submittedName>
</protein>
<feature type="transmembrane region" description="Helical" evidence="2">
    <location>
        <begin position="12"/>
        <end position="31"/>
    </location>
</feature>
<feature type="transmembrane region" description="Helical" evidence="2">
    <location>
        <begin position="147"/>
        <end position="167"/>
    </location>
</feature>
<keyword evidence="2" id="KW-0472">Membrane</keyword>
<keyword evidence="2" id="KW-1133">Transmembrane helix</keyword>
<dbReference type="InterPro" id="IPR040283">
    <property type="entry name" value="DDB_G0292058-like"/>
</dbReference>
<organism evidence="3 4">
    <name type="scientific">Juglans regia</name>
    <name type="common">English walnut</name>
    <dbReference type="NCBI Taxonomy" id="51240"/>
    <lineage>
        <taxon>Eukaryota</taxon>
        <taxon>Viridiplantae</taxon>
        <taxon>Streptophyta</taxon>
        <taxon>Embryophyta</taxon>
        <taxon>Tracheophyta</taxon>
        <taxon>Spermatophyta</taxon>
        <taxon>Magnoliopsida</taxon>
        <taxon>eudicotyledons</taxon>
        <taxon>Gunneridae</taxon>
        <taxon>Pentapetalae</taxon>
        <taxon>rosids</taxon>
        <taxon>fabids</taxon>
        <taxon>Fagales</taxon>
        <taxon>Juglandaceae</taxon>
        <taxon>Juglans</taxon>
    </lineage>
</organism>
<dbReference type="KEGG" id="jre:108984922"/>
<feature type="transmembrane region" description="Helical" evidence="2">
    <location>
        <begin position="482"/>
        <end position="502"/>
    </location>
</feature>
<sequence>MIRLEIMGSTHRIQLVLPLTFMMVILALRALPEIAGQTISSSGFAPGRNLLQTDNVSEPVKQSDDTVRVDPLDNLKKYRGGYDITNKHYWSSTIFTGIYGYCAGLLWLLCGVVYGGFLLATTFCCTSRKIGKLRKRLPNKQFCLRPILLVTLFTILAITASGLVLGANARFHSRAKTVVNIIMNTANEASETIYNTTGAMKDITNNLGAAEGSSDASDFLTSTSEKLNVEAAEIQRQAKKNRHLIDKGLRIVYIITTVTISFNLVAVIALSVSGTMRFRRALYLFIILCWSLTVLCWLFSGIYFFLEKFSSDTCTALENFQENPSTSSLSSILPCDEVLSAKSVLFDVSAGIYKLVNEVNANISLFQGTSNPNLLYVCNPFSAPPDYQYQPDNCSANTIRIGDIPKVLKFFTCSDANNGKCENGQLLSNSNYKIVVAYSNSIQNLLDAYPGMESLVECQSVKDAFSEILFKHCKPLKRYVRMVWVSMLFLSVIMMILVLIWMSQAHHEQNLHLSNGSVKPHHIATGDTLEAGATEEVNSHTKSSTAYN</sequence>
<evidence type="ECO:0000256" key="2">
    <source>
        <dbReference type="SAM" id="Phobius"/>
    </source>
</evidence>
<dbReference type="OrthoDB" id="1922814at2759"/>
<dbReference type="GeneID" id="108984922"/>
<dbReference type="STRING" id="51240.A0A2I4DZI6"/>
<dbReference type="AlphaFoldDB" id="A0A2I4DZI6"/>
<feature type="transmembrane region" description="Helical" evidence="2">
    <location>
        <begin position="282"/>
        <end position="306"/>
    </location>
</feature>
<feature type="transmembrane region" description="Helical" evidence="2">
    <location>
        <begin position="98"/>
        <end position="126"/>
    </location>
</feature>
<dbReference type="InParanoid" id="A0A2I4DZI6"/>
<proteinExistence type="predicted"/>
<dbReference type="PANTHER" id="PTHR31414">
    <property type="entry name" value="TRANSMEMBRANE PROTEIN DDB_G0292058"/>
    <property type="match status" value="1"/>
</dbReference>
<gene>
    <name evidence="4" type="primary">LOC108984922</name>
</gene>
<dbReference type="PANTHER" id="PTHR31414:SF18">
    <property type="entry name" value="TRANSMEMBRANE PROTEIN-RELATED"/>
    <property type="match status" value="1"/>
</dbReference>
<name>A0A2I4DZI6_JUGRE</name>
<dbReference type="Proteomes" id="UP000235220">
    <property type="component" value="Chromosome 7"/>
</dbReference>
<evidence type="ECO:0000313" key="3">
    <source>
        <dbReference type="Proteomes" id="UP000235220"/>
    </source>
</evidence>
<dbReference type="RefSeq" id="XP_018812565.2">
    <property type="nucleotide sequence ID" value="XM_018957020.2"/>
</dbReference>
<feature type="transmembrane region" description="Helical" evidence="2">
    <location>
        <begin position="251"/>
        <end position="270"/>
    </location>
</feature>
<keyword evidence="3" id="KW-1185">Reference proteome</keyword>
<feature type="region of interest" description="Disordered" evidence="1">
    <location>
        <begin position="529"/>
        <end position="548"/>
    </location>
</feature>
<evidence type="ECO:0000313" key="4">
    <source>
        <dbReference type="RefSeq" id="XP_018812565.2"/>
    </source>
</evidence>
<reference evidence="4" key="1">
    <citation type="submission" date="2025-08" db="UniProtKB">
        <authorList>
            <consortium name="RefSeq"/>
        </authorList>
    </citation>
    <scope>IDENTIFICATION</scope>
    <source>
        <tissue evidence="4">Leaves</tissue>
    </source>
</reference>
<accession>A0A2I4DZI6</accession>
<keyword evidence="2" id="KW-0812">Transmembrane</keyword>
<evidence type="ECO:0000256" key="1">
    <source>
        <dbReference type="SAM" id="MobiDB-lite"/>
    </source>
</evidence>